<dbReference type="PRINTS" id="PR00081">
    <property type="entry name" value="GDHRDH"/>
</dbReference>
<dbReference type="EMBL" id="SMKP01000038">
    <property type="protein sequence ID" value="TDD21165.1"/>
    <property type="molecule type" value="Genomic_DNA"/>
</dbReference>
<reference evidence="3 4" key="1">
    <citation type="submission" date="2019-03" db="EMBL/GenBank/DDBJ databases">
        <title>Draft genome sequences of novel Actinobacteria.</title>
        <authorList>
            <person name="Sahin N."/>
            <person name="Ay H."/>
            <person name="Saygin H."/>
        </authorList>
    </citation>
    <scope>NUCLEOTIDE SEQUENCE [LARGE SCALE GENOMIC DNA]</scope>
    <source>
        <strain evidence="3 4">KC712</strain>
    </source>
</reference>
<dbReference type="Proteomes" id="UP000294543">
    <property type="component" value="Unassembled WGS sequence"/>
</dbReference>
<name>A0A4R4WU75_9ACTN</name>
<dbReference type="OrthoDB" id="3542835at2"/>
<proteinExistence type="inferred from homology"/>
<dbReference type="AlphaFoldDB" id="A0A4R4WU75"/>
<keyword evidence="4" id="KW-1185">Reference proteome</keyword>
<comment type="caution">
    <text evidence="3">The sequence shown here is derived from an EMBL/GenBank/DDBJ whole genome shotgun (WGS) entry which is preliminary data.</text>
</comment>
<evidence type="ECO:0000313" key="3">
    <source>
        <dbReference type="EMBL" id="TDD21165.1"/>
    </source>
</evidence>
<organism evidence="3 4">
    <name type="scientific">Nonomuraea diastatica</name>
    <dbReference type="NCBI Taxonomy" id="1848329"/>
    <lineage>
        <taxon>Bacteria</taxon>
        <taxon>Bacillati</taxon>
        <taxon>Actinomycetota</taxon>
        <taxon>Actinomycetes</taxon>
        <taxon>Streptosporangiales</taxon>
        <taxon>Streptosporangiaceae</taxon>
        <taxon>Nonomuraea</taxon>
    </lineage>
</organism>
<comment type="similarity">
    <text evidence="1">Belongs to the short-chain dehydrogenases/reductases (SDR) family.</text>
</comment>
<dbReference type="CDD" id="cd05233">
    <property type="entry name" value="SDR_c"/>
    <property type="match status" value="1"/>
</dbReference>
<evidence type="ECO:0000313" key="4">
    <source>
        <dbReference type="Proteomes" id="UP000294543"/>
    </source>
</evidence>
<evidence type="ECO:0000256" key="1">
    <source>
        <dbReference type="ARBA" id="ARBA00006484"/>
    </source>
</evidence>
<dbReference type="InterPro" id="IPR036291">
    <property type="entry name" value="NAD(P)-bd_dom_sf"/>
</dbReference>
<dbReference type="InterPro" id="IPR002347">
    <property type="entry name" value="SDR_fam"/>
</dbReference>
<keyword evidence="2" id="KW-0560">Oxidoreductase</keyword>
<sequence length="270" mass="25804">MTRGALSGRTAIVASAGRGIGRGAAATSCALSRAGASVVLAARDGQALAALAADLGAAGGQAVAVPTDLASPVSVRRLVEQTLGAFGRLDAACNDIAGCDAAASCAAARCGAGSCGAAGRDCAVQVRGLSLVLKYEIQAMRRSGGCIVNLVPSSGPQAALIELTREAALDLAGSGVRINAVATGPPAGPRVGPPAGSVAGLPAGAGVGLGGGAEGVARAVLWLCSDAASPITGKALYVRSGPCCDSGRLPCGSSDHAGGTLGRRGGVPGR</sequence>
<accession>A0A4R4WU75</accession>
<dbReference type="PANTHER" id="PTHR24321:SF8">
    <property type="entry name" value="ESTRADIOL 17-BETA-DEHYDROGENASE 8-RELATED"/>
    <property type="match status" value="1"/>
</dbReference>
<evidence type="ECO:0000256" key="2">
    <source>
        <dbReference type="ARBA" id="ARBA00023002"/>
    </source>
</evidence>
<dbReference type="RefSeq" id="WP_132509181.1">
    <property type="nucleotide sequence ID" value="NZ_SMKP01000038.1"/>
</dbReference>
<protein>
    <submittedName>
        <fullName evidence="3">SDR family oxidoreductase</fullName>
    </submittedName>
</protein>
<dbReference type="PANTHER" id="PTHR24321">
    <property type="entry name" value="DEHYDROGENASES, SHORT CHAIN"/>
    <property type="match status" value="1"/>
</dbReference>
<dbReference type="SUPFAM" id="SSF51735">
    <property type="entry name" value="NAD(P)-binding Rossmann-fold domains"/>
    <property type="match status" value="1"/>
</dbReference>
<gene>
    <name evidence="3" type="ORF">E1294_15740</name>
</gene>
<dbReference type="GO" id="GO:0016491">
    <property type="term" value="F:oxidoreductase activity"/>
    <property type="evidence" value="ECO:0007669"/>
    <property type="project" value="UniProtKB-KW"/>
</dbReference>
<dbReference type="Gene3D" id="3.40.50.720">
    <property type="entry name" value="NAD(P)-binding Rossmann-like Domain"/>
    <property type="match status" value="1"/>
</dbReference>
<dbReference type="Pfam" id="PF13561">
    <property type="entry name" value="adh_short_C2"/>
    <property type="match status" value="1"/>
</dbReference>